<dbReference type="Proteomes" id="UP001364224">
    <property type="component" value="Unassembled WGS sequence"/>
</dbReference>
<dbReference type="Pfam" id="PF11154">
    <property type="entry name" value="DUF2934"/>
    <property type="match status" value="1"/>
</dbReference>
<evidence type="ECO:0000313" key="2">
    <source>
        <dbReference type="Proteomes" id="UP001364224"/>
    </source>
</evidence>
<comment type="caution">
    <text evidence="1">The sequence shown here is derived from an EMBL/GenBank/DDBJ whole genome shotgun (WGS) entry which is preliminary data.</text>
</comment>
<sequence>MDDAEDPLELERKIAQASRISSRITDQTTYERLRAWVEELRQRLGQRLAARRMREEIRARAHELWEQNGRPSARDLEFWLQAESEISERDRQ</sequence>
<gene>
    <name evidence="1" type="ORF">V1286_005100</name>
</gene>
<accession>A0ABU8BHI3</accession>
<dbReference type="InterPro" id="IPR021327">
    <property type="entry name" value="DUF2934"/>
</dbReference>
<protein>
    <recommendedName>
        <fullName evidence="3">DUF2934 domain-containing protein</fullName>
    </recommendedName>
</protein>
<evidence type="ECO:0000313" key="1">
    <source>
        <dbReference type="EMBL" id="MEH2557571.1"/>
    </source>
</evidence>
<dbReference type="EMBL" id="JAZHRV010000001">
    <property type="protein sequence ID" value="MEH2557571.1"/>
    <property type="molecule type" value="Genomic_DNA"/>
</dbReference>
<evidence type="ECO:0008006" key="3">
    <source>
        <dbReference type="Google" id="ProtNLM"/>
    </source>
</evidence>
<keyword evidence="2" id="KW-1185">Reference proteome</keyword>
<dbReference type="RefSeq" id="WP_417021182.1">
    <property type="nucleotide sequence ID" value="NZ_JAZHRV010000001.1"/>
</dbReference>
<organism evidence="1 2">
    <name type="scientific">Bradyrhizobium algeriense</name>
    <dbReference type="NCBI Taxonomy" id="634784"/>
    <lineage>
        <taxon>Bacteria</taxon>
        <taxon>Pseudomonadati</taxon>
        <taxon>Pseudomonadota</taxon>
        <taxon>Alphaproteobacteria</taxon>
        <taxon>Hyphomicrobiales</taxon>
        <taxon>Nitrobacteraceae</taxon>
        <taxon>Bradyrhizobium</taxon>
    </lineage>
</organism>
<proteinExistence type="predicted"/>
<name>A0ABU8BHI3_9BRAD</name>
<reference evidence="1 2" key="1">
    <citation type="submission" date="2024-02" db="EMBL/GenBank/DDBJ databases">
        <title>Adaptive strategies in a cosmopolitan and abundant soil bacterium.</title>
        <authorList>
            <person name="Carini P."/>
        </authorList>
    </citation>
    <scope>NUCLEOTIDE SEQUENCE [LARGE SCALE GENOMIC DNA]</scope>
    <source>
        <strain evidence="1 2">AZCC 1608</strain>
    </source>
</reference>